<dbReference type="PANTHER" id="PTHR43639:SF1">
    <property type="entry name" value="SHORT-CHAIN DEHYDROGENASE_REDUCTASE FAMILY PROTEIN"/>
    <property type="match status" value="1"/>
</dbReference>
<accession>A0A6B8RTZ9</accession>
<dbReference type="GO" id="GO:0016491">
    <property type="term" value="F:oxidoreductase activity"/>
    <property type="evidence" value="ECO:0007669"/>
    <property type="project" value="UniProtKB-KW"/>
</dbReference>
<dbReference type="InterPro" id="IPR002347">
    <property type="entry name" value="SDR_fam"/>
</dbReference>
<comment type="similarity">
    <text evidence="1">Belongs to the short-chain dehydrogenases/reductases (SDR) family.</text>
</comment>
<dbReference type="PROSITE" id="PS00061">
    <property type="entry name" value="ADH_SHORT"/>
    <property type="match status" value="1"/>
</dbReference>
<dbReference type="EMBL" id="CP034235">
    <property type="protein sequence ID" value="QGQ99871.1"/>
    <property type="molecule type" value="Genomic_DNA"/>
</dbReference>
<dbReference type="Pfam" id="PF13561">
    <property type="entry name" value="adh_short_C2"/>
    <property type="match status" value="1"/>
</dbReference>
<dbReference type="InterPro" id="IPR057326">
    <property type="entry name" value="KR_dom"/>
</dbReference>
<dbReference type="AlphaFoldDB" id="A0A6B8RTZ9"/>
<feature type="domain" description="Ketoreductase" evidence="3">
    <location>
        <begin position="12"/>
        <end position="196"/>
    </location>
</feature>
<proteinExistence type="inferred from homology"/>
<sequence length="251" mass="25737">MLSNMTKTLSGKVALVTGGSRGIGAAIVKRLANDGATVVFTYGSSQQKAEELVKEIEAAGGRALALLADSGNVDAVKGAVAEAIKAFGGINILVNNAGVYWVKPYDQFTMEEFDLTIAINVRAIFAAVQAAAPHMGEGGRIINLGSIVADTSMFPGNSLYGMSKAAVAGLSRGLARDLAPLGITVNTIQPGPIDTDMSPSDGPFAPTLKSMTPVGRFGKGEEIAAMVAYLASPEAAFITGAKLNINGGMMI</sequence>
<keyword evidence="5" id="KW-1185">Reference proteome</keyword>
<dbReference type="PANTHER" id="PTHR43639">
    <property type="entry name" value="OXIDOREDUCTASE, SHORT-CHAIN DEHYDROGENASE/REDUCTASE FAMILY (AFU_ORTHOLOGUE AFUA_5G02870)"/>
    <property type="match status" value="1"/>
</dbReference>
<keyword evidence="2" id="KW-0560">Oxidoreductase</keyword>
<dbReference type="GO" id="GO:0008206">
    <property type="term" value="P:bile acid metabolic process"/>
    <property type="evidence" value="ECO:0007669"/>
    <property type="project" value="UniProtKB-ARBA"/>
</dbReference>
<protein>
    <submittedName>
        <fullName evidence="4">3-oxoacyl-ACP reductase FabG</fullName>
    </submittedName>
</protein>
<dbReference type="KEGG" id="ppsc:EHS13_35900"/>
<dbReference type="InterPro" id="IPR036291">
    <property type="entry name" value="NAD(P)-bd_dom_sf"/>
</dbReference>
<gene>
    <name evidence="4" type="ORF">EHS13_35900</name>
</gene>
<dbReference type="Gene3D" id="3.40.50.720">
    <property type="entry name" value="NAD(P)-binding Rossmann-like Domain"/>
    <property type="match status" value="1"/>
</dbReference>
<dbReference type="FunFam" id="3.40.50.720:FF:000084">
    <property type="entry name" value="Short-chain dehydrogenase reductase"/>
    <property type="match status" value="1"/>
</dbReference>
<evidence type="ECO:0000259" key="3">
    <source>
        <dbReference type="SMART" id="SM00822"/>
    </source>
</evidence>
<dbReference type="SUPFAM" id="SSF51735">
    <property type="entry name" value="NAD(P)-binding Rossmann-fold domains"/>
    <property type="match status" value="1"/>
</dbReference>
<dbReference type="InterPro" id="IPR020904">
    <property type="entry name" value="Sc_DH/Rdtase_CS"/>
</dbReference>
<name>A0A6B8RTZ9_9BACL</name>
<dbReference type="PRINTS" id="PR00080">
    <property type="entry name" value="SDRFAMILY"/>
</dbReference>
<evidence type="ECO:0000256" key="2">
    <source>
        <dbReference type="ARBA" id="ARBA00023002"/>
    </source>
</evidence>
<organism evidence="4 5">
    <name type="scientific">Paenibacillus psychroresistens</name>
    <dbReference type="NCBI Taxonomy" id="1778678"/>
    <lineage>
        <taxon>Bacteria</taxon>
        <taxon>Bacillati</taxon>
        <taxon>Bacillota</taxon>
        <taxon>Bacilli</taxon>
        <taxon>Bacillales</taxon>
        <taxon>Paenibacillaceae</taxon>
        <taxon>Paenibacillus</taxon>
    </lineage>
</organism>
<dbReference type="PRINTS" id="PR00081">
    <property type="entry name" value="GDHRDH"/>
</dbReference>
<evidence type="ECO:0000256" key="1">
    <source>
        <dbReference type="ARBA" id="ARBA00006484"/>
    </source>
</evidence>
<dbReference type="SMART" id="SM00822">
    <property type="entry name" value="PKS_KR"/>
    <property type="match status" value="1"/>
</dbReference>
<dbReference type="Proteomes" id="UP000426246">
    <property type="component" value="Chromosome"/>
</dbReference>
<evidence type="ECO:0000313" key="5">
    <source>
        <dbReference type="Proteomes" id="UP000426246"/>
    </source>
</evidence>
<evidence type="ECO:0000313" key="4">
    <source>
        <dbReference type="EMBL" id="QGQ99871.1"/>
    </source>
</evidence>
<reference evidence="5" key="1">
    <citation type="submission" date="2018-11" db="EMBL/GenBank/DDBJ databases">
        <title>Complete genome sequence of Paenibacillus sp. ML311-T8.</title>
        <authorList>
            <person name="Nam Y.-D."/>
            <person name="Kang J."/>
            <person name="Chung W.-H."/>
            <person name="Park Y.S."/>
        </authorList>
    </citation>
    <scope>NUCLEOTIDE SEQUENCE [LARGE SCALE GENOMIC DNA]</scope>
    <source>
        <strain evidence="5">ML311-T8</strain>
    </source>
</reference>